<sequence length="147" mass="16016">MEPGDAMESGDAVESAIEYARVSSDAMDSGVCVHAAYQCVLWEEDGEGHRGINLNKDLPNGHREGRAQGQHHGHRAPGAAHLGRAAVRAHPPPAACLLKLIMAMKLKLCCYLFSTVKFHCNLLVIGINSMLTQKVLNLKIYMVLNLE</sequence>
<evidence type="ECO:0000313" key="1">
    <source>
        <dbReference type="EnsemblPlants" id="OGLUM09G03230.1"/>
    </source>
</evidence>
<evidence type="ECO:0000313" key="2">
    <source>
        <dbReference type="Proteomes" id="UP000026961"/>
    </source>
</evidence>
<protein>
    <submittedName>
        <fullName evidence="1">Uncharacterized protein</fullName>
    </submittedName>
</protein>
<dbReference type="HOGENOM" id="CLU_148290_0_0_1"/>
<dbReference type="AlphaFoldDB" id="A0A0E0B0B7"/>
<name>A0A0E0B0B7_9ORYZ</name>
<dbReference type="Proteomes" id="UP000026961">
    <property type="component" value="Chromosome 9"/>
</dbReference>
<reference evidence="1" key="2">
    <citation type="submission" date="2018-05" db="EMBL/GenBank/DDBJ databases">
        <title>OgluRS3 (Oryza glumaepatula Reference Sequence Version 3).</title>
        <authorList>
            <person name="Zhang J."/>
            <person name="Kudrna D."/>
            <person name="Lee S."/>
            <person name="Talag J."/>
            <person name="Welchert J."/>
            <person name="Wing R.A."/>
        </authorList>
    </citation>
    <scope>NUCLEOTIDE SEQUENCE [LARGE SCALE GENOMIC DNA]</scope>
</reference>
<dbReference type="EnsemblPlants" id="OGLUM09G03230.1">
    <property type="protein sequence ID" value="OGLUM09G03230.1"/>
    <property type="gene ID" value="OGLUM09G03230"/>
</dbReference>
<dbReference type="Gramene" id="OGLUM09G03230.1">
    <property type="protein sequence ID" value="OGLUM09G03230.1"/>
    <property type="gene ID" value="OGLUM09G03230"/>
</dbReference>
<dbReference type="eggNOG" id="ENOG502R5ET">
    <property type="taxonomic scope" value="Eukaryota"/>
</dbReference>
<keyword evidence="2" id="KW-1185">Reference proteome</keyword>
<organism evidence="1">
    <name type="scientific">Oryza glumipatula</name>
    <dbReference type="NCBI Taxonomy" id="40148"/>
    <lineage>
        <taxon>Eukaryota</taxon>
        <taxon>Viridiplantae</taxon>
        <taxon>Streptophyta</taxon>
        <taxon>Embryophyta</taxon>
        <taxon>Tracheophyta</taxon>
        <taxon>Spermatophyta</taxon>
        <taxon>Magnoliopsida</taxon>
        <taxon>Liliopsida</taxon>
        <taxon>Poales</taxon>
        <taxon>Poaceae</taxon>
        <taxon>BOP clade</taxon>
        <taxon>Oryzoideae</taxon>
        <taxon>Oryzeae</taxon>
        <taxon>Oryzinae</taxon>
        <taxon>Oryza</taxon>
    </lineage>
</organism>
<accession>A0A0E0B0B7</accession>
<proteinExistence type="predicted"/>
<reference evidence="1" key="1">
    <citation type="submission" date="2015-04" db="UniProtKB">
        <authorList>
            <consortium name="EnsemblPlants"/>
        </authorList>
    </citation>
    <scope>IDENTIFICATION</scope>
</reference>